<evidence type="ECO:0000256" key="1">
    <source>
        <dbReference type="SAM" id="SignalP"/>
    </source>
</evidence>
<evidence type="ECO:0000313" key="2">
    <source>
        <dbReference type="EMBL" id="JAC27070.1"/>
    </source>
</evidence>
<feature type="non-terminal residue" evidence="2">
    <location>
        <position position="70"/>
    </location>
</feature>
<feature type="signal peptide" evidence="1">
    <location>
        <begin position="1"/>
        <end position="17"/>
    </location>
</feature>
<name>A0A023G2E9_AMBPA</name>
<dbReference type="AlphaFoldDB" id="A0A023G2E9"/>
<protein>
    <submittedName>
        <fullName evidence="2">Putative secreted protein</fullName>
    </submittedName>
</protein>
<proteinExistence type="evidence at transcript level"/>
<sequence>MLDGFAFLLVVASRVCAQLCSTFTAAANSLTAGEKQKHDCCSLVQLQPTHTTVLRAEGQQTLNGTRRVYA</sequence>
<keyword evidence="1" id="KW-0732">Signal</keyword>
<dbReference type="EMBL" id="GBBL01000250">
    <property type="protein sequence ID" value="JAC27070.1"/>
    <property type="molecule type" value="mRNA"/>
</dbReference>
<feature type="chain" id="PRO_5001516109" evidence="1">
    <location>
        <begin position="18"/>
        <end position="70"/>
    </location>
</feature>
<accession>A0A023G2E9</accession>
<organism evidence="2">
    <name type="scientific">Amblyomma parvum</name>
    <name type="common">South American tick</name>
    <dbReference type="NCBI Taxonomy" id="251391"/>
    <lineage>
        <taxon>Eukaryota</taxon>
        <taxon>Metazoa</taxon>
        <taxon>Ecdysozoa</taxon>
        <taxon>Arthropoda</taxon>
        <taxon>Chelicerata</taxon>
        <taxon>Arachnida</taxon>
        <taxon>Acari</taxon>
        <taxon>Parasitiformes</taxon>
        <taxon>Ixodida</taxon>
        <taxon>Ixodoidea</taxon>
        <taxon>Ixodidae</taxon>
        <taxon>Amblyomminae</taxon>
        <taxon>Amblyomma</taxon>
    </lineage>
</organism>
<reference evidence="2" key="1">
    <citation type="submission" date="2014-03" db="EMBL/GenBank/DDBJ databases">
        <title>The sialotranscriptome of Amblyomma triste, Amblyomma parvum and Amblyomma cajennense ticks, uncovered by 454-based RNA-seq.</title>
        <authorList>
            <person name="Garcia G.R."/>
            <person name="Gardinassi L.G."/>
            <person name="Ribeiro J.M."/>
            <person name="Anatrielo E."/>
            <person name="Ferreira B.R."/>
            <person name="Moreira H.N."/>
            <person name="Mafra C."/>
            <person name="Olegario M.M."/>
            <person name="Szabo P.J."/>
            <person name="Miranda-Santos I.K."/>
            <person name="Maruyama S.R."/>
        </authorList>
    </citation>
    <scope>NUCLEOTIDE SEQUENCE</scope>
    <source>
        <strain evidence="2">Araguapaz</strain>
        <tissue evidence="2">Salivary glands</tissue>
    </source>
</reference>